<gene>
    <name evidence="5" type="ORF">HMPREF9336_00846</name>
</gene>
<dbReference type="Gene3D" id="3.40.1410.10">
    <property type="entry name" value="Chorismate lyase-like"/>
    <property type="match status" value="1"/>
</dbReference>
<dbReference type="PANTHER" id="PTHR44846:SF1">
    <property type="entry name" value="MANNOSYL-D-GLYCERATE TRANSPORT_METABOLISM SYSTEM REPRESSOR MNGR-RELATED"/>
    <property type="match status" value="1"/>
</dbReference>
<dbReference type="GO" id="GO:0045892">
    <property type="term" value="P:negative regulation of DNA-templated transcription"/>
    <property type="evidence" value="ECO:0007669"/>
    <property type="project" value="TreeGrafter"/>
</dbReference>
<evidence type="ECO:0000313" key="6">
    <source>
        <dbReference type="Proteomes" id="UP000004816"/>
    </source>
</evidence>
<keyword evidence="1" id="KW-0805">Transcription regulation</keyword>
<dbReference type="SUPFAM" id="SSF64288">
    <property type="entry name" value="Chorismate lyase-like"/>
    <property type="match status" value="1"/>
</dbReference>
<evidence type="ECO:0000256" key="3">
    <source>
        <dbReference type="ARBA" id="ARBA00023163"/>
    </source>
</evidence>
<dbReference type="EMBL" id="ACZI02000003">
    <property type="protein sequence ID" value="EFV14302.1"/>
    <property type="molecule type" value="Genomic_DNA"/>
</dbReference>
<reference evidence="5 6" key="1">
    <citation type="journal article" date="2011" name="Stand. Genomic Sci.">
        <title>High quality draft genome sequence of Segniliparus rugosus CDC 945(T)= (ATCC BAA-974(T)).</title>
        <authorList>
            <person name="Earl A.M."/>
            <person name="Desjardins C.A."/>
            <person name="Fitzgerald M.G."/>
            <person name="Arachchi H.M."/>
            <person name="Zeng Q."/>
            <person name="Mehta T."/>
            <person name="Griggs A."/>
            <person name="Birren B.W."/>
            <person name="Toney N.C."/>
            <person name="Carr J."/>
            <person name="Posey J."/>
            <person name="Butler W.R."/>
        </authorList>
    </citation>
    <scope>NUCLEOTIDE SEQUENCE [LARGE SCALE GENOMIC DNA]</scope>
    <source>
        <strain evidence="6">ATCC BAA-974 / DSM 45345 / CCUG 50838 / CIP 108380 / JCM 13579 / CDC 945</strain>
    </source>
</reference>
<feature type="domain" description="HTH gntR-type" evidence="4">
    <location>
        <begin position="3"/>
        <end position="71"/>
    </location>
</feature>
<sequence>MAIALHEQIATTLRQQIATGSYRVGDALPSEAALREVFGVSRGPVRQALAALQSEGLIALSQGKPATVRRLEQFQTLRTFTPFSRWARSGGRVPSSKTLELSRRRPARAVAESLGVGADDFVVELVRVRFLDGEPAMVERSSFVEPVGSLLFEFDTDSGSITDFLAAKGVRFETMEHVFDAVAAEGLDADELGVPTGAPLLRERRSTWDQSGSLFEIADDRYRPDLVTFKITNAQGL</sequence>
<dbReference type="PRINTS" id="PR00035">
    <property type="entry name" value="HTHGNTR"/>
</dbReference>
<dbReference type="SMART" id="SM00345">
    <property type="entry name" value="HTH_GNTR"/>
    <property type="match status" value="1"/>
</dbReference>
<organism evidence="5 6">
    <name type="scientific">Segniliparus rugosus (strain ATCC BAA-974 / DSM 45345 / CCUG 50838 / CIP 108380 / JCM 13579 / CDC 945)</name>
    <dbReference type="NCBI Taxonomy" id="679197"/>
    <lineage>
        <taxon>Bacteria</taxon>
        <taxon>Bacillati</taxon>
        <taxon>Actinomycetota</taxon>
        <taxon>Actinomycetes</taxon>
        <taxon>Mycobacteriales</taxon>
        <taxon>Segniliparaceae</taxon>
        <taxon>Segniliparus</taxon>
    </lineage>
</organism>
<dbReference type="CDD" id="cd07377">
    <property type="entry name" value="WHTH_GntR"/>
    <property type="match status" value="1"/>
</dbReference>
<keyword evidence="2" id="KW-0238">DNA-binding</keyword>
<keyword evidence="3" id="KW-0804">Transcription</keyword>
<dbReference type="InterPro" id="IPR011663">
    <property type="entry name" value="UTRA"/>
</dbReference>
<dbReference type="eggNOG" id="COG2188">
    <property type="taxonomic scope" value="Bacteria"/>
</dbReference>
<dbReference type="PROSITE" id="PS50949">
    <property type="entry name" value="HTH_GNTR"/>
    <property type="match status" value="1"/>
</dbReference>
<dbReference type="GO" id="GO:0003700">
    <property type="term" value="F:DNA-binding transcription factor activity"/>
    <property type="evidence" value="ECO:0007669"/>
    <property type="project" value="InterPro"/>
</dbReference>
<comment type="caution">
    <text evidence="5">The sequence shown here is derived from an EMBL/GenBank/DDBJ whole genome shotgun (WGS) entry which is preliminary data.</text>
</comment>
<keyword evidence="6" id="KW-1185">Reference proteome</keyword>
<evidence type="ECO:0000259" key="4">
    <source>
        <dbReference type="PROSITE" id="PS50949"/>
    </source>
</evidence>
<dbReference type="STRING" id="679197.HMPREF9336_00846"/>
<dbReference type="HOGENOM" id="CLU_063236_2_2_11"/>
<dbReference type="InterPro" id="IPR050679">
    <property type="entry name" value="Bact_HTH_transcr_reg"/>
</dbReference>
<dbReference type="SUPFAM" id="SSF46785">
    <property type="entry name" value="Winged helix' DNA-binding domain"/>
    <property type="match status" value="1"/>
</dbReference>
<dbReference type="Proteomes" id="UP000004816">
    <property type="component" value="Unassembled WGS sequence"/>
</dbReference>
<dbReference type="InterPro" id="IPR000524">
    <property type="entry name" value="Tscrpt_reg_HTH_GntR"/>
</dbReference>
<dbReference type="Gene3D" id="1.10.10.10">
    <property type="entry name" value="Winged helix-like DNA-binding domain superfamily/Winged helix DNA-binding domain"/>
    <property type="match status" value="1"/>
</dbReference>
<protein>
    <recommendedName>
        <fullName evidence="4">HTH gntR-type domain-containing protein</fullName>
    </recommendedName>
</protein>
<dbReference type="InterPro" id="IPR036388">
    <property type="entry name" value="WH-like_DNA-bd_sf"/>
</dbReference>
<evidence type="ECO:0000256" key="2">
    <source>
        <dbReference type="ARBA" id="ARBA00023125"/>
    </source>
</evidence>
<dbReference type="AlphaFoldDB" id="E5XMX6"/>
<name>E5XMX6_SEGRC</name>
<accession>E5XMX6</accession>
<evidence type="ECO:0000313" key="5">
    <source>
        <dbReference type="EMBL" id="EFV14302.1"/>
    </source>
</evidence>
<dbReference type="SMART" id="SM00866">
    <property type="entry name" value="UTRA"/>
    <property type="match status" value="1"/>
</dbReference>
<dbReference type="Pfam" id="PF07702">
    <property type="entry name" value="UTRA"/>
    <property type="match status" value="1"/>
</dbReference>
<dbReference type="PANTHER" id="PTHR44846">
    <property type="entry name" value="MANNOSYL-D-GLYCERATE TRANSPORT/METABOLISM SYSTEM REPRESSOR MNGR-RELATED"/>
    <property type="match status" value="1"/>
</dbReference>
<dbReference type="OrthoDB" id="3210131at2"/>
<dbReference type="GO" id="GO:0003677">
    <property type="term" value="F:DNA binding"/>
    <property type="evidence" value="ECO:0007669"/>
    <property type="project" value="UniProtKB-KW"/>
</dbReference>
<dbReference type="InterPro" id="IPR036390">
    <property type="entry name" value="WH_DNA-bd_sf"/>
</dbReference>
<dbReference type="Pfam" id="PF00392">
    <property type="entry name" value="GntR"/>
    <property type="match status" value="1"/>
</dbReference>
<dbReference type="RefSeq" id="WP_007468149.1">
    <property type="nucleotide sequence ID" value="NZ_KI391954.1"/>
</dbReference>
<dbReference type="InterPro" id="IPR028978">
    <property type="entry name" value="Chorismate_lyase_/UTRA_dom_sf"/>
</dbReference>
<proteinExistence type="predicted"/>
<evidence type="ECO:0000256" key="1">
    <source>
        <dbReference type="ARBA" id="ARBA00023015"/>
    </source>
</evidence>